<dbReference type="RefSeq" id="XP_011391393.1">
    <property type="nucleotide sequence ID" value="XM_011393091.1"/>
</dbReference>
<name>A0A0D1DTE4_MYCMD</name>
<evidence type="ECO:0000313" key="3">
    <source>
        <dbReference type="EMBL" id="KIS67081.1"/>
    </source>
</evidence>
<feature type="region of interest" description="Disordered" evidence="1">
    <location>
        <begin position="917"/>
        <end position="944"/>
    </location>
</feature>
<feature type="region of interest" description="Disordered" evidence="1">
    <location>
        <begin position="1063"/>
        <end position="1087"/>
    </location>
</feature>
<dbReference type="InParanoid" id="A0A0D1DTE4"/>
<evidence type="ECO:0000256" key="1">
    <source>
        <dbReference type="SAM" id="MobiDB-lite"/>
    </source>
</evidence>
<dbReference type="Proteomes" id="UP000000561">
    <property type="component" value="Chromosome 15"/>
</dbReference>
<keyword evidence="2" id="KW-0812">Transmembrane</keyword>
<gene>
    <name evidence="3" type="ORF">UMAG_12292</name>
</gene>
<dbReference type="AlphaFoldDB" id="A0A0D1DTE4"/>
<keyword evidence="2" id="KW-1133">Transmembrane helix</keyword>
<feature type="transmembrane region" description="Helical" evidence="2">
    <location>
        <begin position="584"/>
        <end position="604"/>
    </location>
</feature>
<dbReference type="EMBL" id="CM003154">
    <property type="protein sequence ID" value="KIS67081.1"/>
    <property type="molecule type" value="Genomic_DNA"/>
</dbReference>
<feature type="compositionally biased region" description="Polar residues" evidence="1">
    <location>
        <begin position="920"/>
        <end position="941"/>
    </location>
</feature>
<evidence type="ECO:0000313" key="4">
    <source>
        <dbReference type="Proteomes" id="UP000000561"/>
    </source>
</evidence>
<sequence>MGSASPLPLALPNIVKAPDGSFGPSLSGFPLSANATIQELATFVDALALKVYPKGYWQLTWALNTVNLVTFFTVTLALRAYRSRNNSVPFWLFKLEQRSYPVHQVHRVKRRLKAFENLVSSTARASTPSCNLEGKCFENNHSGTGEMVGKKSEARMGWFITASCVNCHLILTSAYVILLFIQTIQSYVIRSSNTSPALLEPGVLDCIKMLFIFSTAFFAALGYIALLLPFVPPWLWNCSVFCLYASATTIGLASGCKAALSASKLNAYRTYMYKAIPYISRLDAATGDGFSAVDPATPTTWRMVLFAIAIQAYAESLDQRKWQIIYVGLIAVGGFTLGVVYLCILVLLVRVVAKELVQLRSSPSSLSTKQADGLVRPDTAVLASTAPHSPLPGPATQVLEVAFGASPPRKDRFSFQTRSAPRSPPSTPAPSGPLPSPPAEAAGTLLRSSPSQDVAYAERVLHGRISPTPSSIHSYSHSTEVGIASAHEKASLQDRANSSIRSPAQCNKEFMREQHHSVQIETHYERAVSPTESETAVQLELRPRLAVDPEFASWDLTTLHADMATHDGYVAVCRFLFNCIVDHAAVMLQCFAFACHSAYMAVLFSKDYPGNAHKTSSAVGVTTMAAASLFTVLYVLNCLNLFAPFLLFPASQVKLASMLASLSLNTSRLDRRNDDAVSWSRPQRRARKVASKEAHSHSHSHDHRSSHGRLNALRLQPKDSRTSLITSVNKQSSETYTSASQGVHPYSARWDPAGYSAGTSVMPGSLACSEAHSSCDAQYPPSVSKDGSNSYSQMSACDSSSETAAEASAGVGGDGSGSGIGARVAASVKSMGKLGVASGGTDARTWKRCNQFSTPAQHFALQSDTHTSRNESATHGSAWTAKCVSRVFSRFSTHSHTQRRAHVANDDMRAGSLWTRDRSQAGSLAPSSTTAYAPSTESSSALRPMPKASQLVLDSLISSRALPIGGFYCHANCVVDSATALRMQRCNEPAESARTFTDAYALAERLETRSDERDRLPTQSMRHEHCEAEERLRADQAAGDCARSYAEPVGWRRPSHVRTQLQRPSQSTMACGVSTRPDRSSTHDLIL</sequence>
<feature type="transmembrane region" description="Helical" evidence="2">
    <location>
        <begin position="156"/>
        <end position="181"/>
    </location>
</feature>
<feature type="compositionally biased region" description="Polar residues" evidence="1">
    <location>
        <begin position="722"/>
        <end position="741"/>
    </location>
</feature>
<feature type="region of interest" description="Disordered" evidence="1">
    <location>
        <begin position="412"/>
        <end position="450"/>
    </location>
</feature>
<proteinExistence type="predicted"/>
<feature type="compositionally biased region" description="Pro residues" evidence="1">
    <location>
        <begin position="422"/>
        <end position="438"/>
    </location>
</feature>
<feature type="transmembrane region" description="Helical" evidence="2">
    <location>
        <begin position="324"/>
        <end position="353"/>
    </location>
</feature>
<feature type="compositionally biased region" description="Basic residues" evidence="1">
    <location>
        <begin position="697"/>
        <end position="707"/>
    </location>
</feature>
<feature type="compositionally biased region" description="Basic and acidic residues" evidence="1">
    <location>
        <begin position="1076"/>
        <end position="1087"/>
    </location>
</feature>
<protein>
    <submittedName>
        <fullName evidence="3">Uncharacterized protein</fullName>
    </submittedName>
</protein>
<dbReference type="OrthoDB" id="2551084at2759"/>
<feature type="transmembrane region" description="Helical" evidence="2">
    <location>
        <begin position="59"/>
        <end position="81"/>
    </location>
</feature>
<keyword evidence="2" id="KW-0472">Membrane</keyword>
<feature type="transmembrane region" description="Helical" evidence="2">
    <location>
        <begin position="202"/>
        <end position="228"/>
    </location>
</feature>
<dbReference type="KEGG" id="uma:UMAG_12292"/>
<organism evidence="3 4">
    <name type="scientific">Mycosarcoma maydis</name>
    <name type="common">Corn smut fungus</name>
    <name type="synonym">Ustilago maydis</name>
    <dbReference type="NCBI Taxonomy" id="5270"/>
    <lineage>
        <taxon>Eukaryota</taxon>
        <taxon>Fungi</taxon>
        <taxon>Dikarya</taxon>
        <taxon>Basidiomycota</taxon>
        <taxon>Ustilaginomycotina</taxon>
        <taxon>Ustilaginomycetes</taxon>
        <taxon>Ustilaginales</taxon>
        <taxon>Ustilaginaceae</taxon>
        <taxon>Mycosarcoma</taxon>
    </lineage>
</organism>
<keyword evidence="4" id="KW-1185">Reference proteome</keyword>
<feature type="compositionally biased region" description="Polar residues" evidence="1">
    <location>
        <begin position="785"/>
        <end position="794"/>
    </location>
</feature>
<feature type="region of interest" description="Disordered" evidence="1">
    <location>
        <begin position="772"/>
        <end position="797"/>
    </location>
</feature>
<feature type="region of interest" description="Disordered" evidence="1">
    <location>
        <begin position="673"/>
        <end position="741"/>
    </location>
</feature>
<dbReference type="STRING" id="237631.A0A0D1DTE4"/>
<evidence type="ECO:0000256" key="2">
    <source>
        <dbReference type="SAM" id="Phobius"/>
    </source>
</evidence>
<dbReference type="GeneID" id="23568037"/>
<reference evidence="3 4" key="1">
    <citation type="journal article" date="2006" name="Nature">
        <title>Insights from the genome of the biotrophic fungal plant pathogen Ustilago maydis.</title>
        <authorList>
            <person name="Kamper J."/>
            <person name="Kahmann R."/>
            <person name="Bolker M."/>
            <person name="Ma L.J."/>
            <person name="Brefort T."/>
            <person name="Saville B.J."/>
            <person name="Banuett F."/>
            <person name="Kronstad J.W."/>
            <person name="Gold S.E."/>
            <person name="Muller O."/>
            <person name="Perlin M.H."/>
            <person name="Wosten H.A."/>
            <person name="de Vries R."/>
            <person name="Ruiz-Herrera J."/>
            <person name="Reynaga-Pena C.G."/>
            <person name="Snetselaar K."/>
            <person name="McCann M."/>
            <person name="Perez-Martin J."/>
            <person name="Feldbrugge M."/>
            <person name="Basse C.W."/>
            <person name="Steinberg G."/>
            <person name="Ibeas J.I."/>
            <person name="Holloman W."/>
            <person name="Guzman P."/>
            <person name="Farman M."/>
            <person name="Stajich J.E."/>
            <person name="Sentandreu R."/>
            <person name="Gonzalez-Prieto J.M."/>
            <person name="Kennell J.C."/>
            <person name="Molina L."/>
            <person name="Schirawski J."/>
            <person name="Mendoza-Mendoza A."/>
            <person name="Greilinger D."/>
            <person name="Munch K."/>
            <person name="Rossel N."/>
            <person name="Scherer M."/>
            <person name="Vranes M."/>
            <person name="Ladendorf O."/>
            <person name="Vincon V."/>
            <person name="Fuchs U."/>
            <person name="Sandrock B."/>
            <person name="Meng S."/>
            <person name="Ho E.C."/>
            <person name="Cahill M.J."/>
            <person name="Boyce K.J."/>
            <person name="Klose J."/>
            <person name="Klosterman S.J."/>
            <person name="Deelstra H.J."/>
            <person name="Ortiz-Castellanos L."/>
            <person name="Li W."/>
            <person name="Sanchez-Alonso P."/>
            <person name="Schreier P.H."/>
            <person name="Hauser-Hahn I."/>
            <person name="Vaupel M."/>
            <person name="Koopmann E."/>
            <person name="Friedrich G."/>
            <person name="Voss H."/>
            <person name="Schluter T."/>
            <person name="Margolis J."/>
            <person name="Platt D."/>
            <person name="Swimmer C."/>
            <person name="Gnirke A."/>
            <person name="Chen F."/>
            <person name="Vysotskaia V."/>
            <person name="Mannhaupt G."/>
            <person name="Guldener U."/>
            <person name="Munsterkotter M."/>
            <person name="Haase D."/>
            <person name="Oesterheld M."/>
            <person name="Mewes H.W."/>
            <person name="Mauceli E.W."/>
            <person name="DeCaprio D."/>
            <person name="Wade C.M."/>
            <person name="Butler J."/>
            <person name="Young S."/>
            <person name="Jaffe D.B."/>
            <person name="Calvo S."/>
            <person name="Nusbaum C."/>
            <person name="Galagan J."/>
            <person name="Birren B.W."/>
        </authorList>
    </citation>
    <scope>NUCLEOTIDE SEQUENCE [LARGE SCALE GENOMIC DNA]</scope>
    <source>
        <strain evidence="4">DSM 14603 / FGSC 9021 / UM521</strain>
    </source>
</reference>
<dbReference type="VEuPathDB" id="FungiDB:UMAG_12292"/>
<dbReference type="eggNOG" id="ENOG502TEE2">
    <property type="taxonomic scope" value="Eukaryota"/>
</dbReference>
<accession>A0A0D1DTE4</accession>